<evidence type="ECO:0000256" key="17">
    <source>
        <dbReference type="SAM" id="MobiDB-lite"/>
    </source>
</evidence>
<keyword evidence="12 16" id="KW-0833">Ubl conjugation pathway</keyword>
<evidence type="ECO:0000256" key="12">
    <source>
        <dbReference type="ARBA" id="ARBA00022786"/>
    </source>
</evidence>
<evidence type="ECO:0000256" key="15">
    <source>
        <dbReference type="PROSITE-ProRule" id="PRU00175"/>
    </source>
</evidence>
<name>A0A067M4H8_BOTB1</name>
<dbReference type="PANTHER" id="PTHR12389">
    <property type="entry name" value="ZINC FINGER PROTEIN 294"/>
    <property type="match status" value="1"/>
</dbReference>
<dbReference type="InterPro" id="IPR054477">
    <property type="entry name" value="LTN1_E3_ligase_6th"/>
</dbReference>
<keyword evidence="20" id="KW-1185">Reference proteome</keyword>
<dbReference type="InterPro" id="IPR054478">
    <property type="entry name" value="LTN1_UBC"/>
</dbReference>
<evidence type="ECO:0000313" key="20">
    <source>
        <dbReference type="Proteomes" id="UP000027195"/>
    </source>
</evidence>
<sequence>MPPKRSSASSATRKKHARKAAGEQPAAGSPQDGPKKQKGKGKSKEPPKPKVYIAPRKPAPIHPDPIDSFGLASMLNPDLLVSLRKLGKKDAMTRGKGLEEVRIWVQEAVRDGNLDGVVDMVPVWLHHFPSLALHSSHRLRTIALSLHGYLFSLPPIRSSVLAHIRHQSVHQVHQVEMVLGAWSIGAFDIDSSVRAVGQQGWKRYVTWTSPTSEPTVDQIPLYHEEDASLFIDLANFLCKAFLTPEALYTTIFPPPPVAPPPPREVGAKYIPPEATPGPGVEGRETEEDRRAQFRFGALGALKWILDMFPRPTSSSPSQLSDLVFANVLIPLLSKPHFYTALHFKLPLFPINLPSNDEDEEEDTELEADIACGSGQPAIRRAAWPVLTSLASCFDDGLPLQPFLRALSTSALRSAFVEPDAGVRANLWGPLLSYLNKVRDAWLTDAEDEKQEQEGVADPSEAAAGTSDDAGVSETQSPSAAYTEFLDFLKMGCHGSAEADYPVVKVILSTIPRQIFPATFTAHSTFFAAFWAALDARAFSRTPRRSYQQNANPAVRAFLTAYLECLSFSMARLVKEGPEGTKVAIQVVGDQMGILRNEIVSGRLGLGETIVGTLIGKELLQLSRIDEGVFEAAWKELTSLSLTSLLSSESTSLDLIAVVAAIDAQFLEAQKEPLVQLSRKIILDLTQQAVTGLASEDNQATEDKGDKVMGYTKVLVATLSRFGETLVKDRPTIDLLDELFTKDLLLLSSNLPPTQFSLLLFAFLSQRRNLDLATSIWQDLLSSIGKTTAEGIWNIELLLAFSDGFSANHDNITWAKPRGGELDRLVRDTFDVIFDNDKESSTLIDQHVAIIQKLSLQSECFISPATTEWMQTELSRIFTRDTQELLHGESTSTISSLQIILSIFLATVTLMSDQTLEMMNTLALVAILASVPDQWGEMHELSSLAKAVWESWTKLATTSGRERALHSSRLFLKGALMEVDVILDLATILSIASSLDALQDGRSSILDVIPSRSDLDAVLSGILSCPTAHALAAIDSLIPSKPDGSFKAKIGPFDKQGFSSYARSVSALLQAVAADRQLGRRNPWVLWHILALGVYAADRIFVPAFANPAFGTDADLSEIRVIEQKARQISTYLLSFCASDLPQGWHFNFAVAMKGGNLVAPIGDDSKAVIHHYLANVIKGGSITESRVFKLAIQGLLRGVVVEDVDAWVTLAQSAQDKAPQIAIAIAQSVSDLALDTPRLDRYRNELASRLSGVSPKKANSEGMRLLRMLIAAAPPRDSDVIFLPQQRAVFMVQGLQKWIDSDEDLDEDLEGQLAELFTHLAPILQNVPGAHWSFIFTLIETNLESASSQDEDSIPTLARTLRLVLQLEELVISNKVLRENWRNHRDGVFTLINDLLVASADHATSSKPRDECLELLAHLAKENSTALIKTEKISMLCKILASPVLEVQKTAYHLLQQVVKKQTEYYNIEAEVDAEHPIDFELPSELIELLKVEGRVGYEDDGFTKSTFTVLLSWMVLFDLFIDASLKVKAGYVERLRNLGLMSNDLLPSLLSILDVSTKSGKPFSVDNWAVDEFHISLYDGSSAAALRVLAAHVYYRALITTPALVREWWMECRDQQLSTAISHFTSASFSHVIKEKHMAQLRESMEKLTDENFVVKTARAVYEITASYTVDEQKIEITIRLPDVFPLQYINVRDSNQTIEDRVWRSWILGTQQMVQNGSIFEALTMFKNNISLHFEGMGECAICYSIVHAENKTLPKKRCPTCKNPFHATCLFKWFNSSTSSSCPLCRSNIL</sequence>
<keyword evidence="11 15" id="KW-0863">Zinc-finger</keyword>
<dbReference type="InterPro" id="IPR016024">
    <property type="entry name" value="ARM-type_fold"/>
</dbReference>
<comment type="subunit">
    <text evidence="16">Component of the ribosome quality control complex (RQC).</text>
</comment>
<dbReference type="InterPro" id="IPR013083">
    <property type="entry name" value="Znf_RING/FYVE/PHD"/>
</dbReference>
<dbReference type="GO" id="GO:0008270">
    <property type="term" value="F:zinc ion binding"/>
    <property type="evidence" value="ECO:0007669"/>
    <property type="project" value="UniProtKB-KW"/>
</dbReference>
<feature type="region of interest" description="Disordered" evidence="17">
    <location>
        <begin position="1"/>
        <end position="61"/>
    </location>
</feature>
<evidence type="ECO:0000256" key="8">
    <source>
        <dbReference type="ARBA" id="ARBA00022679"/>
    </source>
</evidence>
<evidence type="ECO:0000256" key="6">
    <source>
        <dbReference type="ARBA" id="ARBA00017157"/>
    </source>
</evidence>
<feature type="domain" description="RING-type" evidence="18">
    <location>
        <begin position="1742"/>
        <end position="1789"/>
    </location>
</feature>
<evidence type="ECO:0000256" key="16">
    <source>
        <dbReference type="RuleBase" id="RU367090"/>
    </source>
</evidence>
<dbReference type="Pfam" id="PF22958">
    <property type="entry name" value="Ltn1_1st"/>
    <property type="match status" value="1"/>
</dbReference>
<feature type="region of interest" description="Disordered" evidence="17">
    <location>
        <begin position="446"/>
        <end position="474"/>
    </location>
</feature>
<dbReference type="GO" id="GO:0061630">
    <property type="term" value="F:ubiquitin protein ligase activity"/>
    <property type="evidence" value="ECO:0007669"/>
    <property type="project" value="UniProtKB-UniRule"/>
</dbReference>
<dbReference type="GO" id="GO:0072344">
    <property type="term" value="P:rescue of stalled ribosome"/>
    <property type="evidence" value="ECO:0007669"/>
    <property type="project" value="UniProtKB-UniRule"/>
</dbReference>
<evidence type="ECO:0000256" key="3">
    <source>
        <dbReference type="ARBA" id="ARBA00004906"/>
    </source>
</evidence>
<dbReference type="Pfam" id="PF23009">
    <property type="entry name" value="UBC_like"/>
    <property type="match status" value="1"/>
</dbReference>
<comment type="similarity">
    <text evidence="4 16">Belongs to the LTN1 family.</text>
</comment>
<keyword evidence="7" id="KW-0963">Cytoplasm</keyword>
<dbReference type="PROSITE" id="PS50089">
    <property type="entry name" value="ZF_RING_2"/>
    <property type="match status" value="1"/>
</dbReference>
<dbReference type="EC" id="2.3.2.27" evidence="5 16"/>
<comment type="pathway">
    <text evidence="3 16">Protein modification; protein ubiquitination.</text>
</comment>
<dbReference type="GO" id="GO:1990112">
    <property type="term" value="C:RQC complex"/>
    <property type="evidence" value="ECO:0007669"/>
    <property type="project" value="UniProtKB-UniRule"/>
</dbReference>
<evidence type="ECO:0000256" key="10">
    <source>
        <dbReference type="ARBA" id="ARBA00022737"/>
    </source>
</evidence>
<evidence type="ECO:0000259" key="18">
    <source>
        <dbReference type="PROSITE" id="PS50089"/>
    </source>
</evidence>
<dbReference type="InterPro" id="IPR001841">
    <property type="entry name" value="Znf_RING"/>
</dbReference>
<feature type="compositionally biased region" description="Low complexity" evidence="17">
    <location>
        <begin position="1"/>
        <end position="11"/>
    </location>
</feature>
<evidence type="ECO:0000256" key="1">
    <source>
        <dbReference type="ARBA" id="ARBA00000900"/>
    </source>
</evidence>
<dbReference type="GO" id="GO:0005829">
    <property type="term" value="C:cytosol"/>
    <property type="evidence" value="ECO:0007669"/>
    <property type="project" value="UniProtKB-SubCell"/>
</dbReference>
<dbReference type="InterPro" id="IPR039804">
    <property type="entry name" value="RING-CH-C4HC3_LTN1"/>
</dbReference>
<comment type="function">
    <text evidence="16">E3 ubiquitin-protein ligase. Component of the ribosome quality control complex (RQC), a ribosome-associated complex that mediates ubiquitination and extraction of incompletely synthesized nascent chains for proteasomal degradation.</text>
</comment>
<dbReference type="Pfam" id="PF13639">
    <property type="entry name" value="zf-RING_2"/>
    <property type="match status" value="1"/>
</dbReference>
<gene>
    <name evidence="19" type="ORF">BOTBODRAFT_36142</name>
</gene>
<dbReference type="SMART" id="SM01197">
    <property type="entry name" value="FANCL_C"/>
    <property type="match status" value="1"/>
</dbReference>
<evidence type="ECO:0000256" key="2">
    <source>
        <dbReference type="ARBA" id="ARBA00004514"/>
    </source>
</evidence>
<evidence type="ECO:0000256" key="13">
    <source>
        <dbReference type="ARBA" id="ARBA00022833"/>
    </source>
</evidence>
<comment type="catalytic activity">
    <reaction evidence="1 16">
        <text>S-ubiquitinyl-[E2 ubiquitin-conjugating enzyme]-L-cysteine + [acceptor protein]-L-lysine = [E2 ubiquitin-conjugating enzyme]-L-cysteine + N(6)-ubiquitinyl-[acceptor protein]-L-lysine.</text>
        <dbReference type="EC" id="2.3.2.27"/>
    </reaction>
</comment>
<dbReference type="GO" id="GO:0043023">
    <property type="term" value="F:ribosomal large subunit binding"/>
    <property type="evidence" value="ECO:0007669"/>
    <property type="project" value="TreeGrafter"/>
</dbReference>
<dbReference type="Pfam" id="PF22999">
    <property type="entry name" value="LTN1_E3_ligase_6th"/>
    <property type="match status" value="1"/>
</dbReference>
<dbReference type="Proteomes" id="UP000027195">
    <property type="component" value="Unassembled WGS sequence"/>
</dbReference>
<evidence type="ECO:0000256" key="7">
    <source>
        <dbReference type="ARBA" id="ARBA00022490"/>
    </source>
</evidence>
<evidence type="ECO:0000256" key="14">
    <source>
        <dbReference type="ARBA" id="ARBA00055150"/>
    </source>
</evidence>
<dbReference type="SUPFAM" id="SSF48371">
    <property type="entry name" value="ARM repeat"/>
    <property type="match status" value="1"/>
</dbReference>
<dbReference type="GO" id="GO:0016567">
    <property type="term" value="P:protein ubiquitination"/>
    <property type="evidence" value="ECO:0007669"/>
    <property type="project" value="UniProtKB-UniPathway"/>
</dbReference>
<evidence type="ECO:0000256" key="5">
    <source>
        <dbReference type="ARBA" id="ARBA00012483"/>
    </source>
</evidence>
<dbReference type="InParanoid" id="A0A067M4H8"/>
<dbReference type="STRING" id="930990.A0A067M4H8"/>
<reference evidence="20" key="1">
    <citation type="journal article" date="2014" name="Proc. Natl. Acad. Sci. U.S.A.">
        <title>Extensive sampling of basidiomycete genomes demonstrates inadequacy of the white-rot/brown-rot paradigm for wood decay fungi.</title>
        <authorList>
            <person name="Riley R."/>
            <person name="Salamov A.A."/>
            <person name="Brown D.W."/>
            <person name="Nagy L.G."/>
            <person name="Floudas D."/>
            <person name="Held B.W."/>
            <person name="Levasseur A."/>
            <person name="Lombard V."/>
            <person name="Morin E."/>
            <person name="Otillar R."/>
            <person name="Lindquist E.A."/>
            <person name="Sun H."/>
            <person name="LaButti K.M."/>
            <person name="Schmutz J."/>
            <person name="Jabbour D."/>
            <person name="Luo H."/>
            <person name="Baker S.E."/>
            <person name="Pisabarro A.G."/>
            <person name="Walton J.D."/>
            <person name="Blanchette R.A."/>
            <person name="Henrissat B."/>
            <person name="Martin F."/>
            <person name="Cullen D."/>
            <person name="Hibbett D.S."/>
            <person name="Grigoriev I.V."/>
        </authorList>
    </citation>
    <scope>NUCLEOTIDE SEQUENCE [LARGE SCALE GENOMIC DNA]</scope>
    <source>
        <strain evidence="20">FD-172 SS1</strain>
    </source>
</reference>
<dbReference type="Gene3D" id="3.30.40.10">
    <property type="entry name" value="Zinc/RING finger domain, C3HC4 (zinc finger)"/>
    <property type="match status" value="1"/>
</dbReference>
<keyword evidence="10" id="KW-0677">Repeat</keyword>
<dbReference type="UniPathway" id="UPA00143"/>
<comment type="subcellular location">
    <subcellularLocation>
        <location evidence="2">Cytoplasm</location>
        <location evidence="2">Cytosol</location>
    </subcellularLocation>
</comment>
<dbReference type="GO" id="GO:1990116">
    <property type="term" value="P:ribosome-associated ubiquitin-dependent protein catabolic process"/>
    <property type="evidence" value="ECO:0007669"/>
    <property type="project" value="UniProtKB-UniRule"/>
</dbReference>
<keyword evidence="13 16" id="KW-0862">Zinc</keyword>
<dbReference type="SUPFAM" id="SSF57850">
    <property type="entry name" value="RING/U-box"/>
    <property type="match status" value="1"/>
</dbReference>
<evidence type="ECO:0000256" key="9">
    <source>
        <dbReference type="ARBA" id="ARBA00022723"/>
    </source>
</evidence>
<dbReference type="InterPro" id="IPR039795">
    <property type="entry name" value="LTN1/Rkr1"/>
</dbReference>
<proteinExistence type="inferred from homology"/>
<evidence type="ECO:0000256" key="4">
    <source>
        <dbReference type="ARBA" id="ARBA00007997"/>
    </source>
</evidence>
<organism evidence="19 20">
    <name type="scientific">Botryobasidium botryosum (strain FD-172 SS1)</name>
    <dbReference type="NCBI Taxonomy" id="930990"/>
    <lineage>
        <taxon>Eukaryota</taxon>
        <taxon>Fungi</taxon>
        <taxon>Dikarya</taxon>
        <taxon>Basidiomycota</taxon>
        <taxon>Agaricomycotina</taxon>
        <taxon>Agaricomycetes</taxon>
        <taxon>Cantharellales</taxon>
        <taxon>Botryobasidiaceae</taxon>
        <taxon>Botryobasidium</taxon>
    </lineage>
</organism>
<evidence type="ECO:0000313" key="19">
    <source>
        <dbReference type="EMBL" id="KDQ10449.1"/>
    </source>
</evidence>
<dbReference type="PANTHER" id="PTHR12389:SF0">
    <property type="entry name" value="E3 UBIQUITIN-PROTEIN LIGASE LISTERIN"/>
    <property type="match status" value="1"/>
</dbReference>
<dbReference type="OrthoDB" id="6108at2759"/>
<dbReference type="CDD" id="cd16491">
    <property type="entry name" value="RING-CH-C4HC3_LTN1"/>
    <property type="match status" value="1"/>
</dbReference>
<dbReference type="FunFam" id="3.30.40.10:FF:000038">
    <property type="entry name" value="E3 ubiquitin-protein ligase listerin"/>
    <property type="match status" value="1"/>
</dbReference>
<protein>
    <recommendedName>
        <fullName evidence="6 16">E3 ubiquitin-protein ligase listerin</fullName>
        <ecNumber evidence="5 16">2.3.2.27</ecNumber>
    </recommendedName>
    <alternativeName>
        <fullName evidence="16">RING-type E3 ubiquitin transferase listerin</fullName>
    </alternativeName>
</protein>
<keyword evidence="8 16" id="KW-0808">Transferase</keyword>
<accession>A0A067M4H8</accession>
<keyword evidence="9 16" id="KW-0479">Metal-binding</keyword>
<dbReference type="HOGENOM" id="CLU_000945_0_0_1"/>
<comment type="function">
    <text evidence="14">E3 ubiquitin-protein ligase component of the ribosome quality control complex (RQC), a ribosome-associated complex that mediates ubiquitination and extraction of incompletely synthesized nascent chains for proteasomal degradation. Mediates ubiquitination of proteins derived from mRNAs lacking stop codons (non-stop proteins) and other translation arrest products induced by poly-lysine sequences and tandem rare codons. Ubiquitination leads to CDC48 recruitment for extraction and degradation of the incomplete translation product. May indirectly play a role in chromatin function and transcription.</text>
</comment>
<evidence type="ECO:0000256" key="11">
    <source>
        <dbReference type="ARBA" id="ARBA00022771"/>
    </source>
</evidence>
<dbReference type="EMBL" id="KL198067">
    <property type="protein sequence ID" value="KDQ10449.1"/>
    <property type="molecule type" value="Genomic_DNA"/>
</dbReference>
<dbReference type="InterPro" id="IPR054476">
    <property type="entry name" value="Ltn1_N"/>
</dbReference>